<name>A0A6N7S612_9FIRM</name>
<comment type="caution">
    <text evidence="2">The sequence shown here is derived from an EMBL/GenBank/DDBJ whole genome shotgun (WGS) entry which is preliminary data.</text>
</comment>
<evidence type="ECO:0000313" key="3">
    <source>
        <dbReference type="EMBL" id="MSC32999.1"/>
    </source>
</evidence>
<dbReference type="PANTHER" id="PTHR21530">
    <property type="entry name" value="PHEROMONE SHUTDOWN PROTEIN"/>
    <property type="match status" value="1"/>
</dbReference>
<dbReference type="EMBL" id="WKPI01000010">
    <property type="protein sequence ID" value="MSC32999.1"/>
    <property type="molecule type" value="Genomic_DNA"/>
</dbReference>
<feature type="transmembrane region" description="Helical" evidence="1">
    <location>
        <begin position="359"/>
        <end position="382"/>
    </location>
</feature>
<keyword evidence="5" id="KW-1185">Reference proteome</keyword>
<evidence type="ECO:0000256" key="1">
    <source>
        <dbReference type="SAM" id="Phobius"/>
    </source>
</evidence>
<proteinExistence type="predicted"/>
<dbReference type="EMBL" id="WKPJ01000009">
    <property type="protein sequence ID" value="MSA89321.1"/>
    <property type="molecule type" value="Genomic_DNA"/>
</dbReference>
<dbReference type="RefSeq" id="WP_154238628.1">
    <property type="nucleotide sequence ID" value="NZ_CALJPI010000199.1"/>
</dbReference>
<accession>A0A6N7S612</accession>
<evidence type="ECO:0000313" key="5">
    <source>
        <dbReference type="Proteomes" id="UP000480929"/>
    </source>
</evidence>
<keyword evidence="1" id="KW-0472">Membrane</keyword>
<protein>
    <submittedName>
        <fullName evidence="2">TraB family protein</fullName>
    </submittedName>
</protein>
<reference evidence="4 5" key="1">
    <citation type="journal article" date="2019" name="Nat. Med.">
        <title>A library of human gut bacterial isolates paired with longitudinal multiomics data enables mechanistic microbiome research.</title>
        <authorList>
            <person name="Poyet M."/>
            <person name="Groussin M."/>
            <person name="Gibbons S.M."/>
            <person name="Avila-Pacheco J."/>
            <person name="Jiang X."/>
            <person name="Kearney S.M."/>
            <person name="Perrotta A.R."/>
            <person name="Berdy B."/>
            <person name="Zhao S."/>
            <person name="Lieberman T.D."/>
            <person name="Swanson P.K."/>
            <person name="Smith M."/>
            <person name="Roesemann S."/>
            <person name="Alexander J.E."/>
            <person name="Rich S.A."/>
            <person name="Livny J."/>
            <person name="Vlamakis H."/>
            <person name="Clish C."/>
            <person name="Bullock K."/>
            <person name="Deik A."/>
            <person name="Scott J."/>
            <person name="Pierce K.A."/>
            <person name="Xavier R.J."/>
            <person name="Alm E.J."/>
        </authorList>
    </citation>
    <scope>NUCLEOTIDE SEQUENCE [LARGE SCALE GENOMIC DNA]</scope>
    <source>
        <strain evidence="2 4">BIOML-A4</strain>
        <strain evidence="3 5">BIOML-A5</strain>
    </source>
</reference>
<feature type="transmembrane region" description="Helical" evidence="1">
    <location>
        <begin position="248"/>
        <end position="267"/>
    </location>
</feature>
<dbReference type="InterPro" id="IPR002816">
    <property type="entry name" value="TraB/PrgY/GumN_fam"/>
</dbReference>
<dbReference type="AlphaFoldDB" id="A0A6N7S612"/>
<dbReference type="InterPro" id="IPR046345">
    <property type="entry name" value="TraB_PrgY-like"/>
</dbReference>
<gene>
    <name evidence="3" type="ORF">GKD88_07685</name>
    <name evidence="2" type="ORF">GKE08_08280</name>
</gene>
<dbReference type="PANTHER" id="PTHR21530:SF7">
    <property type="entry name" value="TRAB DOMAIN-CONTAINING PROTEIN"/>
    <property type="match status" value="1"/>
</dbReference>
<keyword evidence="1" id="KW-0812">Transmembrane</keyword>
<dbReference type="OrthoDB" id="9809330at2"/>
<organism evidence="2 4">
    <name type="scientific">Holdemania massiliensis</name>
    <dbReference type="NCBI Taxonomy" id="1468449"/>
    <lineage>
        <taxon>Bacteria</taxon>
        <taxon>Bacillati</taxon>
        <taxon>Bacillota</taxon>
        <taxon>Erysipelotrichia</taxon>
        <taxon>Erysipelotrichales</taxon>
        <taxon>Erysipelotrichaceae</taxon>
        <taxon>Holdemania</taxon>
    </lineage>
</organism>
<dbReference type="Proteomes" id="UP000480929">
    <property type="component" value="Unassembled WGS sequence"/>
</dbReference>
<sequence length="391" mass="43156">MDKQWTTLQTQGKEITLIGTAHVSKVSAQEVKEALEEIHPDSICIELDEDRYQSLLHPGQWEQTDIVQVIKQKKTGFLLANIILSSYQKKIAKKMDISAGAEMLQGIQSAKELNAELVLADRRIQTTFSRIWRKHSFWQKCKLLTSIIFSLFDDEDITEADLEQLKQSDMLESALKEVGDSFPVVAEVLIHERDQYLAAKIAQAQGPKIVAVLGAAHVPGVAAQIESGNLADLKELDSLPPKSIWGKVIGWGIPIAIIVVIVATFLNSHSAGWEQIQSWILWNGTLSALGTLLAGGHVLSILTTFIAAPITSLNPLLAAGWFAGLVEASVRKPKVRDFEKLTEDVNSVKGMWKNRVTRILLVVILANVFSSLGTFIGGTDIIKTFLETVFR</sequence>
<dbReference type="CDD" id="cd14726">
    <property type="entry name" value="TraB_PrgY-like"/>
    <property type="match status" value="1"/>
</dbReference>
<dbReference type="Proteomes" id="UP000433575">
    <property type="component" value="Unassembled WGS sequence"/>
</dbReference>
<feature type="transmembrane region" description="Helical" evidence="1">
    <location>
        <begin position="305"/>
        <end position="326"/>
    </location>
</feature>
<dbReference type="NCBIfam" id="TIGR00261">
    <property type="entry name" value="traB"/>
    <property type="match status" value="1"/>
</dbReference>
<feature type="transmembrane region" description="Helical" evidence="1">
    <location>
        <begin position="279"/>
        <end position="299"/>
    </location>
</feature>
<evidence type="ECO:0000313" key="2">
    <source>
        <dbReference type="EMBL" id="MSA89321.1"/>
    </source>
</evidence>
<dbReference type="InterPro" id="IPR005230">
    <property type="entry name" value="TraB_bac"/>
</dbReference>
<dbReference type="Pfam" id="PF01963">
    <property type="entry name" value="TraB_PrgY_gumN"/>
    <property type="match status" value="1"/>
</dbReference>
<evidence type="ECO:0000313" key="4">
    <source>
        <dbReference type="Proteomes" id="UP000433575"/>
    </source>
</evidence>
<keyword evidence="1" id="KW-1133">Transmembrane helix</keyword>